<dbReference type="GO" id="GO:0004523">
    <property type="term" value="F:RNA-DNA hybrid ribonuclease activity"/>
    <property type="evidence" value="ECO:0007669"/>
    <property type="project" value="InterPro"/>
</dbReference>
<protein>
    <submittedName>
        <fullName evidence="3">Ribonuclease H-like superfamily</fullName>
    </submittedName>
</protein>
<dbReference type="PANTHER" id="PTHR48475:SF2">
    <property type="entry name" value="RIBONUCLEASE H"/>
    <property type="match status" value="1"/>
</dbReference>
<accession>A0A8T1XCY8</accession>
<evidence type="ECO:0000256" key="1">
    <source>
        <dbReference type="SAM" id="MobiDB-lite"/>
    </source>
</evidence>
<name>A0A8T1XCY8_9BRAS</name>
<dbReference type="CDD" id="cd09279">
    <property type="entry name" value="RNase_HI_like"/>
    <property type="match status" value="1"/>
</dbReference>
<dbReference type="PROSITE" id="PS50994">
    <property type="entry name" value="INTEGRASE"/>
    <property type="match status" value="1"/>
</dbReference>
<comment type="caution">
    <text evidence="3">The sequence shown here is derived from an EMBL/GenBank/DDBJ whole genome shotgun (WGS) entry which is preliminary data.</text>
</comment>
<dbReference type="Pfam" id="PF00078">
    <property type="entry name" value="RVT_1"/>
    <property type="match status" value="1"/>
</dbReference>
<keyword evidence="4" id="KW-1185">Reference proteome</keyword>
<dbReference type="AlphaFoldDB" id="A0A8T1XCY8"/>
<proteinExistence type="predicted"/>
<evidence type="ECO:0000313" key="3">
    <source>
        <dbReference type="EMBL" id="KAG7529934.1"/>
    </source>
</evidence>
<gene>
    <name evidence="3" type="ORF">ISN45_Un57g000010</name>
</gene>
<dbReference type="Proteomes" id="UP000694240">
    <property type="component" value="Unassembled WGS sequence"/>
</dbReference>
<dbReference type="Pfam" id="PF13456">
    <property type="entry name" value="RVT_3"/>
    <property type="match status" value="1"/>
</dbReference>
<dbReference type="EMBL" id="JAEFBK010000057">
    <property type="protein sequence ID" value="KAG7529934.1"/>
    <property type="molecule type" value="Genomic_DNA"/>
</dbReference>
<reference evidence="3 4" key="1">
    <citation type="submission" date="2020-12" db="EMBL/GenBank/DDBJ databases">
        <title>Concerted genomic and epigenomic changes stabilize Arabidopsis allopolyploids.</title>
        <authorList>
            <person name="Chen Z."/>
        </authorList>
    </citation>
    <scope>NUCLEOTIDE SEQUENCE [LARGE SCALE GENOMIC DNA]</scope>
    <source>
        <strain evidence="3">Allo738</strain>
        <tissue evidence="3">Leaf</tissue>
    </source>
</reference>
<dbReference type="CDD" id="cd01647">
    <property type="entry name" value="RT_LTR"/>
    <property type="match status" value="1"/>
</dbReference>
<dbReference type="GO" id="GO:0003676">
    <property type="term" value="F:nucleic acid binding"/>
    <property type="evidence" value="ECO:0007669"/>
    <property type="project" value="InterPro"/>
</dbReference>
<feature type="domain" description="Integrase catalytic" evidence="2">
    <location>
        <begin position="509"/>
        <end position="598"/>
    </location>
</feature>
<feature type="region of interest" description="Disordered" evidence="1">
    <location>
        <begin position="476"/>
        <end position="496"/>
    </location>
</feature>
<organism evidence="3 4">
    <name type="scientific">Arabidopsis thaliana x Arabidopsis arenosa</name>
    <dbReference type="NCBI Taxonomy" id="1240361"/>
    <lineage>
        <taxon>Eukaryota</taxon>
        <taxon>Viridiplantae</taxon>
        <taxon>Streptophyta</taxon>
        <taxon>Embryophyta</taxon>
        <taxon>Tracheophyta</taxon>
        <taxon>Spermatophyta</taxon>
        <taxon>Magnoliopsida</taxon>
        <taxon>eudicotyledons</taxon>
        <taxon>Gunneridae</taxon>
        <taxon>Pentapetalae</taxon>
        <taxon>rosids</taxon>
        <taxon>malvids</taxon>
        <taxon>Brassicales</taxon>
        <taxon>Brassicaceae</taxon>
        <taxon>Camelineae</taxon>
        <taxon>Arabidopsis</taxon>
    </lineage>
</organism>
<feature type="region of interest" description="Disordered" evidence="1">
    <location>
        <begin position="19"/>
        <end position="53"/>
    </location>
</feature>
<evidence type="ECO:0000313" key="4">
    <source>
        <dbReference type="Proteomes" id="UP000694240"/>
    </source>
</evidence>
<dbReference type="InterPro" id="IPR002156">
    <property type="entry name" value="RNaseH_domain"/>
</dbReference>
<dbReference type="InterPro" id="IPR000477">
    <property type="entry name" value="RT_dom"/>
</dbReference>
<sequence>MKDEICLKPTIAKLIHPEVKDEAAVEGADENPTPRRKINPQETSRNTLKIEEARESTRPIPNLVISICLDDEKPERCVEIGGDLGEELTAELIAFLREKVNTFAWSPEDLPGVSVDIVSHELNIDPTFKPVKQKRRKLGRERAEAMKAEVEKLLRIGFITEAKYPDWLANPVVVKKKNGKWRVYVDFTDLNKAYPKDSFPLPHIDRLVESTSGNKLLSFMDAFAGYNQIMMNPEDQEKAAFYTEQGIFCYRVMPFGLKNAGNFSTLREQNLCITDRKTIPSQSGHLAKWAIELSEYDIEYRNKTCAKSQGQANFIVELPTKEARENPLDITWLLHVDGSSSKQGSGVGIRLTSPTGEVLEQSFRLNFEATNNVAKYEALVAGLNLARGLKIEKIRAFCDSELVANQFNGEYTAQDERMEAYPTHVQNLARNFNEFELTRIPRGENTLADALAALTSTSDPSMRRVIPKEFIEKPSIDLSKEEHHQGRSSRELRVETYPISPRDTLRDRTDNGSQFISTRFQGFCDKWGIRLSKSTPRYPQGNGQAEAANKTILDGLKKRLAAKKGSWSDELEGVLWLHRTTPRRATGEPPFALVYGTECEIPAEMMVPSLRRSLSPENEPDNTQRLLDELDLIDERRDSALVRIQNYQNETPRHYNSNVRQRRFHEGYRVHRKVFQNTAEPNAGKLGTNWEGPYLISKDV</sequence>
<dbReference type="GO" id="GO:0015074">
    <property type="term" value="P:DNA integration"/>
    <property type="evidence" value="ECO:0007669"/>
    <property type="project" value="InterPro"/>
</dbReference>
<dbReference type="InterPro" id="IPR001584">
    <property type="entry name" value="Integrase_cat-core"/>
</dbReference>
<dbReference type="PANTHER" id="PTHR48475">
    <property type="entry name" value="RIBONUCLEASE H"/>
    <property type="match status" value="1"/>
</dbReference>
<feature type="compositionally biased region" description="Basic and acidic residues" evidence="1">
    <location>
        <begin position="476"/>
        <end position="494"/>
    </location>
</feature>
<evidence type="ECO:0000259" key="2">
    <source>
        <dbReference type="PROSITE" id="PS50994"/>
    </source>
</evidence>